<feature type="transmembrane region" description="Helical" evidence="1">
    <location>
        <begin position="32"/>
        <end position="52"/>
    </location>
</feature>
<dbReference type="EMBL" id="BMIA01000008">
    <property type="protein sequence ID" value="GGH55215.1"/>
    <property type="molecule type" value="Genomic_DNA"/>
</dbReference>
<feature type="transmembrane region" description="Helical" evidence="1">
    <location>
        <begin position="59"/>
        <end position="77"/>
    </location>
</feature>
<keyword evidence="4" id="KW-1185">Reference proteome</keyword>
<protein>
    <recommendedName>
        <fullName evidence="2">Glycosyltransferase RgtA/B/C/D-like domain-containing protein</fullName>
    </recommendedName>
</protein>
<sequence>MILLIPTAMVLATANCYVVFYREADQSFRRSLISAAILVFLFIAISTEVLGLFNLINRFAVTAGWMVFNAALCATWLKLKSARDMTFGSLAQPWLDSTRNFYRELGPWTVIMLAVLSLITGIVAVMAIPNNQDSLSYHLSRLGYWIQQGNVAHYASHIERSISFSPFSEYVHLHTFLLSGSERYFQLLQWSCLAGILALISMIIRLFSKSLAALRIGLCFAATLPIVVLESMTTQNDLVVAFFILATAFFAFDYTQNNRLTSLYLIPLCCAVGMMTKGTFLFYALPFGGYLLISTVQKPAFRRPSLRKHTAGFVAASLILTLALNVPYWYRTYEIFGSPVGTISAGNKNTFTGPADYVSSVSKHVFLHLGFVSPGNRYNDFLLGQLKNLHGAMGVPLDIPRLGMPFKMNKLNFNEDFAHNFFGIWLVFLSIPLLLFARLPRAAKWYGWLTFLSILIFCFFISYQTYGSRLHIPFFLLAAPIVGLTFGTIVPAWTARLLPFLLWAAALPFALLSSAHPLLSTKWFFEEIFPPINSGLHLNVRIDGANLNLKQESVLHANPGRLFWGDHWPASEALLQRVNALNPQKIGFIFTEASFDYAYQFFLQKPGREFAHVLVGNASKVLEGPAFQPDVIIAEKSEGPGFSYHGKTYGLTVESDGKWLYVPSK</sequence>
<feature type="transmembrane region" description="Helical" evidence="1">
    <location>
        <begin position="500"/>
        <end position="519"/>
    </location>
</feature>
<evidence type="ECO:0000313" key="3">
    <source>
        <dbReference type="EMBL" id="GGH55215.1"/>
    </source>
</evidence>
<feature type="transmembrane region" description="Helical" evidence="1">
    <location>
        <begin position="212"/>
        <end position="229"/>
    </location>
</feature>
<evidence type="ECO:0000259" key="2">
    <source>
        <dbReference type="Pfam" id="PF13231"/>
    </source>
</evidence>
<feature type="transmembrane region" description="Helical" evidence="1">
    <location>
        <begin position="105"/>
        <end position="128"/>
    </location>
</feature>
<feature type="transmembrane region" description="Helical" evidence="1">
    <location>
        <begin position="236"/>
        <end position="252"/>
    </location>
</feature>
<comment type="caution">
    <text evidence="3">The sequence shown here is derived from an EMBL/GenBank/DDBJ whole genome shotgun (WGS) entry which is preliminary data.</text>
</comment>
<feature type="transmembrane region" description="Helical" evidence="1">
    <location>
        <begin position="264"/>
        <end position="293"/>
    </location>
</feature>
<keyword evidence="1" id="KW-0812">Transmembrane</keyword>
<evidence type="ECO:0000313" key="4">
    <source>
        <dbReference type="Proteomes" id="UP000600214"/>
    </source>
</evidence>
<keyword evidence="1" id="KW-0472">Membrane</keyword>
<keyword evidence="1" id="KW-1133">Transmembrane helix</keyword>
<feature type="transmembrane region" description="Helical" evidence="1">
    <location>
        <begin position="417"/>
        <end position="436"/>
    </location>
</feature>
<dbReference type="InterPro" id="IPR038731">
    <property type="entry name" value="RgtA/B/C-like"/>
</dbReference>
<reference evidence="4" key="1">
    <citation type="journal article" date="2019" name="Int. J. Syst. Evol. Microbiol.">
        <title>The Global Catalogue of Microorganisms (GCM) 10K type strain sequencing project: providing services to taxonomists for standard genome sequencing and annotation.</title>
        <authorList>
            <consortium name="The Broad Institute Genomics Platform"/>
            <consortium name="The Broad Institute Genome Sequencing Center for Infectious Disease"/>
            <person name="Wu L."/>
            <person name="Ma J."/>
        </authorList>
    </citation>
    <scope>NUCLEOTIDE SEQUENCE [LARGE SCALE GENOMIC DNA]</scope>
    <source>
        <strain evidence="4">CGMCC 1.15288</strain>
    </source>
</reference>
<feature type="transmembrane region" description="Helical" evidence="1">
    <location>
        <begin position="187"/>
        <end position="206"/>
    </location>
</feature>
<organism evidence="3 4">
    <name type="scientific">Dyadobacter endophyticus</name>
    <dbReference type="NCBI Taxonomy" id="1749036"/>
    <lineage>
        <taxon>Bacteria</taxon>
        <taxon>Pseudomonadati</taxon>
        <taxon>Bacteroidota</taxon>
        <taxon>Cytophagia</taxon>
        <taxon>Cytophagales</taxon>
        <taxon>Spirosomataceae</taxon>
        <taxon>Dyadobacter</taxon>
    </lineage>
</organism>
<accession>A0ABQ1ZA61</accession>
<evidence type="ECO:0000256" key="1">
    <source>
        <dbReference type="SAM" id="Phobius"/>
    </source>
</evidence>
<dbReference type="Pfam" id="PF13231">
    <property type="entry name" value="PMT_2"/>
    <property type="match status" value="1"/>
</dbReference>
<feature type="transmembrane region" description="Helical" evidence="1">
    <location>
        <begin position="472"/>
        <end position="493"/>
    </location>
</feature>
<feature type="domain" description="Glycosyltransferase RgtA/B/C/D-like" evidence="2">
    <location>
        <begin position="175"/>
        <end position="319"/>
    </location>
</feature>
<dbReference type="RefSeq" id="WP_188939252.1">
    <property type="nucleotide sequence ID" value="NZ_BMIA01000008.1"/>
</dbReference>
<gene>
    <name evidence="3" type="ORF">GCM10007423_62490</name>
</gene>
<dbReference type="Proteomes" id="UP000600214">
    <property type="component" value="Unassembled WGS sequence"/>
</dbReference>
<proteinExistence type="predicted"/>
<feature type="transmembrane region" description="Helical" evidence="1">
    <location>
        <begin position="448"/>
        <end position="466"/>
    </location>
</feature>
<name>A0ABQ1ZA61_9BACT</name>
<feature type="transmembrane region" description="Helical" evidence="1">
    <location>
        <begin position="313"/>
        <end position="330"/>
    </location>
</feature>